<evidence type="ECO:0000256" key="2">
    <source>
        <dbReference type="ARBA" id="ARBA00005500"/>
    </source>
</evidence>
<keyword evidence="4" id="KW-0256">Endoplasmic reticulum</keyword>
<dbReference type="EMBL" id="OOIL02000769">
    <property type="protein sequence ID" value="VFQ69053.1"/>
    <property type="molecule type" value="Genomic_DNA"/>
</dbReference>
<evidence type="ECO:0000256" key="6">
    <source>
        <dbReference type="ARBA" id="ARBA00023136"/>
    </source>
</evidence>
<dbReference type="PANTHER" id="PTHR15601:SF0">
    <property type="entry name" value="GEO09675P1"/>
    <property type="match status" value="1"/>
</dbReference>
<sequence>MKWVICVIYMYNIWMCMQTTSKRVADRKIAKFEKNITRRGLNPSSAREKFEPTRIIIVLFAVLVIASFIFQVVRLALNANS</sequence>
<feature type="transmembrane region" description="Helical" evidence="7">
    <location>
        <begin position="55"/>
        <end position="77"/>
    </location>
</feature>
<dbReference type="AlphaFoldDB" id="A0A484KTM4"/>
<keyword evidence="5 7" id="KW-1133">Transmembrane helix</keyword>
<evidence type="ECO:0000313" key="8">
    <source>
        <dbReference type="EMBL" id="VFQ69053.1"/>
    </source>
</evidence>
<evidence type="ECO:0000256" key="1">
    <source>
        <dbReference type="ARBA" id="ARBA00004389"/>
    </source>
</evidence>
<protein>
    <recommendedName>
        <fullName evidence="10">Stress-associated endoplasmic reticulum protein</fullName>
    </recommendedName>
</protein>
<dbReference type="Proteomes" id="UP000595140">
    <property type="component" value="Unassembled WGS sequence"/>
</dbReference>
<keyword evidence="3 7" id="KW-0812">Transmembrane</keyword>
<dbReference type="Pfam" id="PF06624">
    <property type="entry name" value="RAMP4"/>
    <property type="match status" value="1"/>
</dbReference>
<evidence type="ECO:0000256" key="7">
    <source>
        <dbReference type="SAM" id="Phobius"/>
    </source>
</evidence>
<dbReference type="InterPro" id="IPR010580">
    <property type="entry name" value="ER_stress-assoc"/>
</dbReference>
<accession>A0A484KTM4</accession>
<comment type="similarity">
    <text evidence="2">Belongs to the RAMP4 family.</text>
</comment>
<name>A0A484KTM4_9ASTE</name>
<dbReference type="GO" id="GO:0030968">
    <property type="term" value="P:endoplasmic reticulum unfolded protein response"/>
    <property type="evidence" value="ECO:0007669"/>
    <property type="project" value="TreeGrafter"/>
</dbReference>
<dbReference type="GO" id="GO:0005789">
    <property type="term" value="C:endoplasmic reticulum membrane"/>
    <property type="evidence" value="ECO:0007669"/>
    <property type="project" value="UniProtKB-SubCell"/>
</dbReference>
<evidence type="ECO:0000256" key="5">
    <source>
        <dbReference type="ARBA" id="ARBA00022989"/>
    </source>
</evidence>
<keyword evidence="9" id="KW-1185">Reference proteome</keyword>
<dbReference type="PANTHER" id="PTHR15601">
    <property type="entry name" value="STRESS ASSOCIATED ENDOPLASMIC RETICULUM PROTEIN SERP1/RAMP4"/>
    <property type="match status" value="1"/>
</dbReference>
<dbReference type="OrthoDB" id="16679at2759"/>
<evidence type="ECO:0008006" key="10">
    <source>
        <dbReference type="Google" id="ProtNLM"/>
    </source>
</evidence>
<reference evidence="8 9" key="1">
    <citation type="submission" date="2018-04" db="EMBL/GenBank/DDBJ databases">
        <authorList>
            <person name="Vogel A."/>
        </authorList>
    </citation>
    <scope>NUCLEOTIDE SEQUENCE [LARGE SCALE GENOMIC DNA]</scope>
</reference>
<evidence type="ECO:0000256" key="4">
    <source>
        <dbReference type="ARBA" id="ARBA00022824"/>
    </source>
</evidence>
<keyword evidence="6 7" id="KW-0472">Membrane</keyword>
<gene>
    <name evidence="8" type="ORF">CCAM_LOCUS10829</name>
</gene>
<organism evidence="8 9">
    <name type="scientific">Cuscuta campestris</name>
    <dbReference type="NCBI Taxonomy" id="132261"/>
    <lineage>
        <taxon>Eukaryota</taxon>
        <taxon>Viridiplantae</taxon>
        <taxon>Streptophyta</taxon>
        <taxon>Embryophyta</taxon>
        <taxon>Tracheophyta</taxon>
        <taxon>Spermatophyta</taxon>
        <taxon>Magnoliopsida</taxon>
        <taxon>eudicotyledons</taxon>
        <taxon>Gunneridae</taxon>
        <taxon>Pentapetalae</taxon>
        <taxon>asterids</taxon>
        <taxon>lamiids</taxon>
        <taxon>Solanales</taxon>
        <taxon>Convolvulaceae</taxon>
        <taxon>Cuscuteae</taxon>
        <taxon>Cuscuta</taxon>
        <taxon>Cuscuta subgen. Grammica</taxon>
        <taxon>Cuscuta sect. Cleistogrammica</taxon>
    </lineage>
</organism>
<proteinExistence type="inferred from homology"/>
<comment type="subcellular location">
    <subcellularLocation>
        <location evidence="1">Endoplasmic reticulum membrane</location>
        <topology evidence="1">Single-pass membrane protein</topology>
    </subcellularLocation>
</comment>
<evidence type="ECO:0000313" key="9">
    <source>
        <dbReference type="Proteomes" id="UP000595140"/>
    </source>
</evidence>
<evidence type="ECO:0000256" key="3">
    <source>
        <dbReference type="ARBA" id="ARBA00022692"/>
    </source>
</evidence>